<sequence>MASDSTAPSAAALVRYDRRYRRDGVTMAYTETLGPKPTVFVLVHGIGMGRAVYADLADALAAHGRVLAPDLPGFGDSPEPGSAATLEQTAETVSRFIATEAPGPVVLIGHSMGTQIVAEIALRHPEQVSGLVLIAPTVNRHERTALRQAARMVQDLTGEQPKVLLLGTWQYAKTSPLWFANKLRFMLAHHLENICPGIRTPTLVLRGETDRVCPRDWVSEVAALLPDSEMAELDGRGHEAVIRSAEPAASMIVDFLDRKRVGTD</sequence>
<evidence type="ECO:0000313" key="2">
    <source>
        <dbReference type="EMBL" id="GAA1782918.1"/>
    </source>
</evidence>
<proteinExistence type="predicted"/>
<dbReference type="InterPro" id="IPR020802">
    <property type="entry name" value="TesA-like"/>
</dbReference>
<dbReference type="InterPro" id="IPR050266">
    <property type="entry name" value="AB_hydrolase_sf"/>
</dbReference>
<reference evidence="2 3" key="1">
    <citation type="journal article" date="2019" name="Int. J. Syst. Evol. Microbiol.">
        <title>The Global Catalogue of Microorganisms (GCM) 10K type strain sequencing project: providing services to taxonomists for standard genome sequencing and annotation.</title>
        <authorList>
            <consortium name="The Broad Institute Genomics Platform"/>
            <consortium name="The Broad Institute Genome Sequencing Center for Infectious Disease"/>
            <person name="Wu L."/>
            <person name="Ma J."/>
        </authorList>
    </citation>
    <scope>NUCLEOTIDE SEQUENCE [LARGE SCALE GENOMIC DNA]</scope>
    <source>
        <strain evidence="2 3">JCM 14736</strain>
    </source>
</reference>
<dbReference type="Pfam" id="PF00561">
    <property type="entry name" value="Abhydrolase_1"/>
    <property type="match status" value="1"/>
</dbReference>
<dbReference type="RefSeq" id="WP_344030041.1">
    <property type="nucleotide sequence ID" value="NZ_BAAAOB010000001.1"/>
</dbReference>
<name>A0ABN2LC05_9MICO</name>
<dbReference type="GO" id="GO:0016787">
    <property type="term" value="F:hydrolase activity"/>
    <property type="evidence" value="ECO:0007669"/>
    <property type="project" value="UniProtKB-KW"/>
</dbReference>
<dbReference type="Proteomes" id="UP001500851">
    <property type="component" value="Unassembled WGS sequence"/>
</dbReference>
<keyword evidence="3" id="KW-1185">Reference proteome</keyword>
<dbReference type="InterPro" id="IPR000073">
    <property type="entry name" value="AB_hydrolase_1"/>
</dbReference>
<dbReference type="SMART" id="SM00824">
    <property type="entry name" value="PKS_TE"/>
    <property type="match status" value="1"/>
</dbReference>
<evidence type="ECO:0000313" key="3">
    <source>
        <dbReference type="Proteomes" id="UP001500851"/>
    </source>
</evidence>
<comment type="caution">
    <text evidence="2">The sequence shown here is derived from an EMBL/GenBank/DDBJ whole genome shotgun (WGS) entry which is preliminary data.</text>
</comment>
<protein>
    <submittedName>
        <fullName evidence="2">Alpha/beta hydrolase</fullName>
    </submittedName>
</protein>
<keyword evidence="2" id="KW-0378">Hydrolase</keyword>
<dbReference type="SUPFAM" id="SSF53474">
    <property type="entry name" value="alpha/beta-Hydrolases"/>
    <property type="match status" value="1"/>
</dbReference>
<feature type="domain" description="Thioesterase TesA-like" evidence="1">
    <location>
        <begin position="41"/>
        <end position="256"/>
    </location>
</feature>
<dbReference type="InterPro" id="IPR013595">
    <property type="entry name" value="Pept_S33_TAP-like_C"/>
</dbReference>
<dbReference type="PRINTS" id="PR00111">
    <property type="entry name" value="ABHYDROLASE"/>
</dbReference>
<dbReference type="InterPro" id="IPR029058">
    <property type="entry name" value="AB_hydrolase_fold"/>
</dbReference>
<organism evidence="2 3">
    <name type="scientific">Leucobacter iarius</name>
    <dbReference type="NCBI Taxonomy" id="333963"/>
    <lineage>
        <taxon>Bacteria</taxon>
        <taxon>Bacillati</taxon>
        <taxon>Actinomycetota</taxon>
        <taxon>Actinomycetes</taxon>
        <taxon>Micrococcales</taxon>
        <taxon>Microbacteriaceae</taxon>
        <taxon>Leucobacter</taxon>
    </lineage>
</organism>
<dbReference type="PANTHER" id="PTHR43798">
    <property type="entry name" value="MONOACYLGLYCEROL LIPASE"/>
    <property type="match status" value="1"/>
</dbReference>
<dbReference type="PANTHER" id="PTHR43798:SF33">
    <property type="entry name" value="HYDROLASE, PUTATIVE (AFU_ORTHOLOGUE AFUA_2G14860)-RELATED"/>
    <property type="match status" value="1"/>
</dbReference>
<accession>A0ABN2LC05</accession>
<evidence type="ECO:0000259" key="1">
    <source>
        <dbReference type="SMART" id="SM00824"/>
    </source>
</evidence>
<dbReference type="Gene3D" id="3.40.50.1820">
    <property type="entry name" value="alpha/beta hydrolase"/>
    <property type="match status" value="1"/>
</dbReference>
<gene>
    <name evidence="2" type="ORF">GCM10009768_09760</name>
</gene>
<dbReference type="EMBL" id="BAAAOB010000001">
    <property type="protein sequence ID" value="GAA1782918.1"/>
    <property type="molecule type" value="Genomic_DNA"/>
</dbReference>
<dbReference type="Pfam" id="PF08386">
    <property type="entry name" value="Abhydrolase_4"/>
    <property type="match status" value="1"/>
</dbReference>